<dbReference type="EMBL" id="JASVDS010000001">
    <property type="protein sequence ID" value="MDL5031242.1"/>
    <property type="molecule type" value="Genomic_DNA"/>
</dbReference>
<evidence type="ECO:0000313" key="7">
    <source>
        <dbReference type="EMBL" id="MDL5031242.1"/>
    </source>
</evidence>
<dbReference type="PRINTS" id="PR01021">
    <property type="entry name" value="OMPADOMAIN"/>
</dbReference>
<feature type="domain" description="OmpA-like" evidence="6">
    <location>
        <begin position="186"/>
        <end position="303"/>
    </location>
</feature>
<name>A0ABT7LG29_9BURK</name>
<proteinExistence type="predicted"/>
<dbReference type="PROSITE" id="PS51123">
    <property type="entry name" value="OMPA_2"/>
    <property type="match status" value="1"/>
</dbReference>
<feature type="signal peptide" evidence="5">
    <location>
        <begin position="1"/>
        <end position="34"/>
    </location>
</feature>
<comment type="subcellular location">
    <subcellularLocation>
        <location evidence="1">Cell outer membrane</location>
    </subcellularLocation>
</comment>
<dbReference type="PANTHER" id="PTHR30329:SF20">
    <property type="entry name" value="EXPORTED PROTEIN"/>
    <property type="match status" value="1"/>
</dbReference>
<evidence type="ECO:0000256" key="5">
    <source>
        <dbReference type="SAM" id="SignalP"/>
    </source>
</evidence>
<dbReference type="SUPFAM" id="SSF103088">
    <property type="entry name" value="OmpA-like"/>
    <property type="match status" value="1"/>
</dbReference>
<dbReference type="Pfam" id="PF00691">
    <property type="entry name" value="OmpA"/>
    <property type="match status" value="1"/>
</dbReference>
<keyword evidence="2 3" id="KW-0472">Membrane</keyword>
<protein>
    <submittedName>
        <fullName evidence="7">OmpA family protein</fullName>
    </submittedName>
</protein>
<dbReference type="RefSeq" id="WP_285981353.1">
    <property type="nucleotide sequence ID" value="NZ_JASVDS010000001.1"/>
</dbReference>
<evidence type="ECO:0000259" key="6">
    <source>
        <dbReference type="PROSITE" id="PS51123"/>
    </source>
</evidence>
<evidence type="ECO:0000313" key="8">
    <source>
        <dbReference type="Proteomes" id="UP001238603"/>
    </source>
</evidence>
<evidence type="ECO:0000256" key="3">
    <source>
        <dbReference type="PROSITE-ProRule" id="PRU00473"/>
    </source>
</evidence>
<keyword evidence="8" id="KW-1185">Reference proteome</keyword>
<sequence length="304" mass="32637">MKQRLIRMSSHRLGLVVTALAVLAGCASSPPAHEALEEARSRLSDAQRQPQVAALAPSELARASEAVQQATQAQASGEGAARVSHLAYLGLQQVVIAEETASSRAAEAVVAGASAERDRLRLATRTRETELARARQSTAEADSAAKTEALSRAEAATRNERELASRRERQVMDLETQLRDLDARFTDRGAIVTLGDLLFDTGEARLRPEGTRHLDRLATFLRRTPAGRAAIEGYTDNVGSALANQVLSTRRADAVMRALIELGVPADQLSTQGFGEENPVATNGTASGRQMNRRVEVVFARAAH</sequence>
<accession>A0ABT7LG29</accession>
<dbReference type="InterPro" id="IPR006664">
    <property type="entry name" value="OMP_bac"/>
</dbReference>
<feature type="chain" id="PRO_5045802210" evidence="5">
    <location>
        <begin position="35"/>
        <end position="304"/>
    </location>
</feature>
<organism evidence="7 8">
    <name type="scientific">Roseateles subflavus</name>
    <dbReference type="NCBI Taxonomy" id="3053353"/>
    <lineage>
        <taxon>Bacteria</taxon>
        <taxon>Pseudomonadati</taxon>
        <taxon>Pseudomonadota</taxon>
        <taxon>Betaproteobacteria</taxon>
        <taxon>Burkholderiales</taxon>
        <taxon>Sphaerotilaceae</taxon>
        <taxon>Roseateles</taxon>
    </lineage>
</organism>
<dbReference type="CDD" id="cd07185">
    <property type="entry name" value="OmpA_C-like"/>
    <property type="match status" value="1"/>
</dbReference>
<comment type="caution">
    <text evidence="7">The sequence shown here is derived from an EMBL/GenBank/DDBJ whole genome shotgun (WGS) entry which is preliminary data.</text>
</comment>
<dbReference type="InterPro" id="IPR050330">
    <property type="entry name" value="Bact_OuterMem_StrucFunc"/>
</dbReference>
<feature type="region of interest" description="Disordered" evidence="4">
    <location>
        <begin position="127"/>
        <end position="148"/>
    </location>
</feature>
<dbReference type="Pfam" id="PF14346">
    <property type="entry name" value="DUF4398"/>
    <property type="match status" value="1"/>
</dbReference>
<evidence type="ECO:0000256" key="4">
    <source>
        <dbReference type="SAM" id="MobiDB-lite"/>
    </source>
</evidence>
<reference evidence="7 8" key="1">
    <citation type="submission" date="2023-06" db="EMBL/GenBank/DDBJ databases">
        <title>Pelomonas sp. APW6 16S ribosomal RNA gene genome sequencing and assembly.</title>
        <authorList>
            <person name="Woo H."/>
        </authorList>
    </citation>
    <scope>NUCLEOTIDE SEQUENCE [LARGE SCALE GENOMIC DNA]</scope>
    <source>
        <strain evidence="7 8">APW6</strain>
    </source>
</reference>
<gene>
    <name evidence="7" type="ORF">QRD43_04915</name>
</gene>
<evidence type="ECO:0000256" key="1">
    <source>
        <dbReference type="ARBA" id="ARBA00004442"/>
    </source>
</evidence>
<dbReference type="InterPro" id="IPR025511">
    <property type="entry name" value="DUF4398"/>
</dbReference>
<keyword evidence="5" id="KW-0732">Signal</keyword>
<dbReference type="PROSITE" id="PS51257">
    <property type="entry name" value="PROKAR_LIPOPROTEIN"/>
    <property type="match status" value="1"/>
</dbReference>
<dbReference type="Gene3D" id="3.30.1330.60">
    <property type="entry name" value="OmpA-like domain"/>
    <property type="match status" value="1"/>
</dbReference>
<dbReference type="PANTHER" id="PTHR30329">
    <property type="entry name" value="STATOR ELEMENT OF FLAGELLAR MOTOR COMPLEX"/>
    <property type="match status" value="1"/>
</dbReference>
<dbReference type="InterPro" id="IPR006665">
    <property type="entry name" value="OmpA-like"/>
</dbReference>
<dbReference type="Proteomes" id="UP001238603">
    <property type="component" value="Unassembled WGS sequence"/>
</dbReference>
<dbReference type="PRINTS" id="PR01023">
    <property type="entry name" value="NAFLGMOTY"/>
</dbReference>
<dbReference type="InterPro" id="IPR036737">
    <property type="entry name" value="OmpA-like_sf"/>
</dbReference>
<evidence type="ECO:0000256" key="2">
    <source>
        <dbReference type="ARBA" id="ARBA00023136"/>
    </source>
</evidence>